<keyword evidence="3" id="KW-1185">Reference proteome</keyword>
<feature type="region of interest" description="Disordered" evidence="1">
    <location>
        <begin position="39"/>
        <end position="58"/>
    </location>
</feature>
<evidence type="ECO:0000313" key="2">
    <source>
        <dbReference type="EMBL" id="KAL2613051.1"/>
    </source>
</evidence>
<reference evidence="2 3" key="1">
    <citation type="submission" date="2024-09" db="EMBL/GenBank/DDBJ databases">
        <title>Chromosome-scale assembly of Riccia fluitans.</title>
        <authorList>
            <person name="Paukszto L."/>
            <person name="Sawicki J."/>
            <person name="Karawczyk K."/>
            <person name="Piernik-Szablinska J."/>
            <person name="Szczecinska M."/>
            <person name="Mazdziarz M."/>
        </authorList>
    </citation>
    <scope>NUCLEOTIDE SEQUENCE [LARGE SCALE GENOMIC DNA]</scope>
    <source>
        <strain evidence="2">Rf_01</strain>
        <tissue evidence="2">Aerial parts of the thallus</tissue>
    </source>
</reference>
<evidence type="ECO:0000313" key="3">
    <source>
        <dbReference type="Proteomes" id="UP001605036"/>
    </source>
</evidence>
<dbReference type="Proteomes" id="UP001605036">
    <property type="component" value="Unassembled WGS sequence"/>
</dbReference>
<gene>
    <name evidence="2" type="ORF">R1flu_024743</name>
</gene>
<feature type="compositionally biased region" description="Low complexity" evidence="1">
    <location>
        <begin position="39"/>
        <end position="55"/>
    </location>
</feature>
<evidence type="ECO:0000256" key="1">
    <source>
        <dbReference type="SAM" id="MobiDB-lite"/>
    </source>
</evidence>
<proteinExistence type="predicted"/>
<dbReference type="EMBL" id="JBHFFA010000007">
    <property type="protein sequence ID" value="KAL2613051.1"/>
    <property type="molecule type" value="Genomic_DNA"/>
</dbReference>
<dbReference type="AlphaFoldDB" id="A0ABD1XYS3"/>
<comment type="caution">
    <text evidence="2">The sequence shown here is derived from an EMBL/GenBank/DDBJ whole genome shotgun (WGS) entry which is preliminary data.</text>
</comment>
<protein>
    <submittedName>
        <fullName evidence="2">Uncharacterized protein</fullName>
    </submittedName>
</protein>
<accession>A0ABD1XYS3</accession>
<sequence length="86" mass="9572">MVDRVRPSIPHRFFLSGHIFSVSFSRKLRRDAYPRVSCTISGTGSSSSSKPSLVSQTEKNRAEALSSVAKNTCQRNGHGVFLFVWL</sequence>
<organism evidence="2 3">
    <name type="scientific">Riccia fluitans</name>
    <dbReference type="NCBI Taxonomy" id="41844"/>
    <lineage>
        <taxon>Eukaryota</taxon>
        <taxon>Viridiplantae</taxon>
        <taxon>Streptophyta</taxon>
        <taxon>Embryophyta</taxon>
        <taxon>Marchantiophyta</taxon>
        <taxon>Marchantiopsida</taxon>
        <taxon>Marchantiidae</taxon>
        <taxon>Marchantiales</taxon>
        <taxon>Ricciaceae</taxon>
        <taxon>Riccia</taxon>
    </lineage>
</organism>
<name>A0ABD1XYS3_9MARC</name>